<keyword evidence="2" id="KW-0812">Transmembrane</keyword>
<evidence type="ECO:0000256" key="2">
    <source>
        <dbReference type="SAM" id="Phobius"/>
    </source>
</evidence>
<feature type="compositionally biased region" description="Low complexity" evidence="1">
    <location>
        <begin position="66"/>
        <end position="86"/>
    </location>
</feature>
<name>A0A7Z0WPQ6_9PSEU</name>
<keyword evidence="2" id="KW-0472">Membrane</keyword>
<proteinExistence type="predicted"/>
<sequence>MTEDVTRGLSLLADEAEPAPIDSHAVVALARARTGRRRAVIASASVTLATVAVLALTVTALRSPTVATPAPTTTATETATETVTVTGSPAPDAVNGTQRGPAIGTEVRMPATPEERAARATRLQQELRAAFDRVLPEGWEYSTFKFACDPYGCWARGSIVDDAEPVDLMVHVSGDYSVSQCYGDTCTKKVMPDGTLVALDTAMAEPRSLGVDSVRPDGTSFSIYATWKKDRDGTLTDEQWRALGSAVTY</sequence>
<feature type="region of interest" description="Disordered" evidence="1">
    <location>
        <begin position="66"/>
        <end position="105"/>
    </location>
</feature>
<dbReference type="RefSeq" id="WP_075133788.1">
    <property type="nucleotide sequence ID" value="NZ_MSIF01000007.1"/>
</dbReference>
<dbReference type="PROSITE" id="PS00430">
    <property type="entry name" value="TONB_DEPENDENT_REC_1"/>
    <property type="match status" value="1"/>
</dbReference>
<evidence type="ECO:0000313" key="4">
    <source>
        <dbReference type="Proteomes" id="UP000185696"/>
    </source>
</evidence>
<comment type="caution">
    <text evidence="3">The sequence shown here is derived from an EMBL/GenBank/DDBJ whole genome shotgun (WGS) entry which is preliminary data.</text>
</comment>
<gene>
    <name evidence="3" type="ORF">BLA60_16540</name>
</gene>
<organism evidence="3 4">
    <name type="scientific">Actinophytocola xinjiangensis</name>
    <dbReference type="NCBI Taxonomy" id="485602"/>
    <lineage>
        <taxon>Bacteria</taxon>
        <taxon>Bacillati</taxon>
        <taxon>Actinomycetota</taxon>
        <taxon>Actinomycetes</taxon>
        <taxon>Pseudonocardiales</taxon>
        <taxon>Pseudonocardiaceae</taxon>
    </lineage>
</organism>
<dbReference type="Proteomes" id="UP000185696">
    <property type="component" value="Unassembled WGS sequence"/>
</dbReference>
<evidence type="ECO:0000256" key="1">
    <source>
        <dbReference type="SAM" id="MobiDB-lite"/>
    </source>
</evidence>
<feature type="transmembrane region" description="Helical" evidence="2">
    <location>
        <begin position="39"/>
        <end position="61"/>
    </location>
</feature>
<dbReference type="EMBL" id="MSIF01000007">
    <property type="protein sequence ID" value="OLF10068.1"/>
    <property type="molecule type" value="Genomic_DNA"/>
</dbReference>
<dbReference type="AlphaFoldDB" id="A0A7Z0WPQ6"/>
<keyword evidence="4" id="KW-1185">Reference proteome</keyword>
<evidence type="ECO:0000313" key="3">
    <source>
        <dbReference type="EMBL" id="OLF10068.1"/>
    </source>
</evidence>
<keyword evidence="2" id="KW-1133">Transmembrane helix</keyword>
<dbReference type="InterPro" id="IPR010916">
    <property type="entry name" value="TonB_box_CS"/>
</dbReference>
<protein>
    <submittedName>
        <fullName evidence="3">Uncharacterized protein</fullName>
    </submittedName>
</protein>
<reference evidence="3 4" key="1">
    <citation type="submission" date="2016-12" db="EMBL/GenBank/DDBJ databases">
        <title>The draft genome sequence of Actinophytocola xinjiangensis.</title>
        <authorList>
            <person name="Wang W."/>
            <person name="Yuan L."/>
        </authorList>
    </citation>
    <scope>NUCLEOTIDE SEQUENCE [LARGE SCALE GENOMIC DNA]</scope>
    <source>
        <strain evidence="3 4">CGMCC 4.4663</strain>
    </source>
</reference>
<accession>A0A7Z0WPQ6</accession>